<organism evidence="1 2">
    <name type="scientific">Petralouisia muris</name>
    <dbReference type="NCBI Taxonomy" id="3032872"/>
    <lineage>
        <taxon>Bacteria</taxon>
        <taxon>Bacillati</taxon>
        <taxon>Bacillota</taxon>
        <taxon>Clostridia</taxon>
        <taxon>Lachnospirales</taxon>
        <taxon>Lachnospiraceae</taxon>
        <taxon>Petralouisia</taxon>
    </lineage>
</organism>
<proteinExistence type="predicted"/>
<protein>
    <submittedName>
        <fullName evidence="1">XRE family transcriptional regulator</fullName>
    </submittedName>
</protein>
<sequence length="158" mass="17644">MGRRPTKAADNPFCRARLEAAKYNEKLYSKEGAAELLGVSVSTLSDYELGLTKVIPPDMVVKMAELYNAPELENYYCTEMCPLGCEMQKVSIEDLDRISIRVFAALRKLGGTGELLLEIAEDGIVSEDERPDMQRVLESLGELEAVTQNLKLWAKKNL</sequence>
<evidence type="ECO:0000313" key="2">
    <source>
        <dbReference type="Proteomes" id="UP000304953"/>
    </source>
</evidence>
<comment type="caution">
    <text evidence="1">The sequence shown here is derived from an EMBL/GenBank/DDBJ whole genome shotgun (WGS) entry which is preliminary data.</text>
</comment>
<gene>
    <name evidence="1" type="ORF">E5329_23905</name>
</gene>
<reference evidence="1" key="1">
    <citation type="submission" date="2019-04" db="EMBL/GenBank/DDBJ databases">
        <title>Microbes associate with the intestines of laboratory mice.</title>
        <authorList>
            <person name="Navarre W."/>
            <person name="Wong E."/>
            <person name="Huang K."/>
            <person name="Tropini C."/>
            <person name="Ng K."/>
            <person name="Yu B."/>
        </authorList>
    </citation>
    <scope>NUCLEOTIDE SEQUENCE</scope>
    <source>
        <strain evidence="1">NM01_1-7b</strain>
    </source>
</reference>
<evidence type="ECO:0000313" key="1">
    <source>
        <dbReference type="EMBL" id="TGY90885.1"/>
    </source>
</evidence>
<keyword evidence="2" id="KW-1185">Reference proteome</keyword>
<accession>A0AC61RPC5</accession>
<dbReference type="Proteomes" id="UP000304953">
    <property type="component" value="Unassembled WGS sequence"/>
</dbReference>
<name>A0AC61RPC5_9FIRM</name>
<dbReference type="EMBL" id="SRYA01000080">
    <property type="protein sequence ID" value="TGY90885.1"/>
    <property type="molecule type" value="Genomic_DNA"/>
</dbReference>